<dbReference type="PANTHER" id="PTHR30388">
    <property type="entry name" value="ALDEHYDE OXIDOREDUCTASE MOLYBDENUM COFACTOR ASSEMBLY PROTEIN"/>
    <property type="match status" value="1"/>
</dbReference>
<dbReference type="PANTHER" id="PTHR30388:SF4">
    <property type="entry name" value="MOLYBDENUM COFACTOR INSERTION CHAPERONE PAOD"/>
    <property type="match status" value="1"/>
</dbReference>
<evidence type="ECO:0000313" key="4">
    <source>
        <dbReference type="Proteomes" id="UP001266357"/>
    </source>
</evidence>
<evidence type="ECO:0000259" key="1">
    <source>
        <dbReference type="Pfam" id="PF02625"/>
    </source>
</evidence>
<dbReference type="Pfam" id="PF02625">
    <property type="entry name" value="XdhC_CoxI"/>
    <property type="match status" value="1"/>
</dbReference>
<dbReference type="InterPro" id="IPR027051">
    <property type="entry name" value="XdhC_Rossmann_dom"/>
</dbReference>
<reference evidence="3 4" key="1">
    <citation type="submission" date="2023-09" db="EMBL/GenBank/DDBJ databases">
        <authorList>
            <person name="Rey-Velasco X."/>
        </authorList>
    </citation>
    <scope>NUCLEOTIDE SEQUENCE [LARGE SCALE GENOMIC DNA]</scope>
    <source>
        <strain evidence="3 4">W431</strain>
    </source>
</reference>
<feature type="domain" description="XdhC Rossmann" evidence="2">
    <location>
        <begin position="181"/>
        <end position="321"/>
    </location>
</feature>
<dbReference type="InterPro" id="IPR052698">
    <property type="entry name" value="MoCofactor_Util/Proc"/>
</dbReference>
<name>A0ABU2ZZP8_9GAMM</name>
<feature type="domain" description="XdhC- CoxI" evidence="1">
    <location>
        <begin position="16"/>
        <end position="70"/>
    </location>
</feature>
<proteinExistence type="predicted"/>
<keyword evidence="4" id="KW-1185">Reference proteome</keyword>
<protein>
    <submittedName>
        <fullName evidence="3">XdhC family protein</fullName>
    </submittedName>
</protein>
<sequence length="335" mass="37455">MQIQSHHHVIANVLKWLNTNEPVWLCTITSTWGSSPTPAGTLMAYSSKYGVAGTLSGGCIEEDLLEKMQQGTLLVNQNHQQYPIEMVYGGSQEEQAKFVLPCGGQLHVLVEYIQPSNTSIEHFSSLDRFLAKRELIGRKVMASSGEMSLLEKNIQRGITRVASNDEDEVYIEHVMGPAYQMLLIGASEVARCVAQLAQSLDFDVSVWDHREEFIRNWAVANVSIYQGSPEKLINEKFADENNAIIALAHDPRVDDFALVDALSTKAFYIGAIGSQNTCRKRKERLMNYVEDVASLDKMHSPVGLDIGSKTPFEIAISVLAHVIQERRYLEQSLRK</sequence>
<evidence type="ECO:0000313" key="3">
    <source>
        <dbReference type="EMBL" id="MDT0602191.1"/>
    </source>
</evidence>
<accession>A0ABU2ZZP8</accession>
<dbReference type="RefSeq" id="WP_311575968.1">
    <property type="nucleotide sequence ID" value="NZ_JAVRIF010000001.1"/>
</dbReference>
<dbReference type="EMBL" id="JAVRIF010000001">
    <property type="protein sequence ID" value="MDT0602191.1"/>
    <property type="molecule type" value="Genomic_DNA"/>
</dbReference>
<organism evidence="3 4">
    <name type="scientific">Thalassotalea castellviae</name>
    <dbReference type="NCBI Taxonomy" id="3075612"/>
    <lineage>
        <taxon>Bacteria</taxon>
        <taxon>Pseudomonadati</taxon>
        <taxon>Pseudomonadota</taxon>
        <taxon>Gammaproteobacteria</taxon>
        <taxon>Alteromonadales</taxon>
        <taxon>Colwelliaceae</taxon>
        <taxon>Thalassotalea</taxon>
    </lineage>
</organism>
<comment type="caution">
    <text evidence="3">The sequence shown here is derived from an EMBL/GenBank/DDBJ whole genome shotgun (WGS) entry which is preliminary data.</text>
</comment>
<gene>
    <name evidence="3" type="ORF">RM573_01125</name>
</gene>
<dbReference type="Proteomes" id="UP001266357">
    <property type="component" value="Unassembled WGS sequence"/>
</dbReference>
<evidence type="ECO:0000259" key="2">
    <source>
        <dbReference type="Pfam" id="PF13478"/>
    </source>
</evidence>
<dbReference type="Gene3D" id="3.40.50.720">
    <property type="entry name" value="NAD(P)-binding Rossmann-like Domain"/>
    <property type="match status" value="1"/>
</dbReference>
<dbReference type="InterPro" id="IPR003777">
    <property type="entry name" value="XdhC_CoxI"/>
</dbReference>
<dbReference type="Pfam" id="PF13478">
    <property type="entry name" value="XdhC_C"/>
    <property type="match status" value="1"/>
</dbReference>